<proteinExistence type="inferred from homology"/>
<accession>A0ABN0XCZ5</accession>
<dbReference type="PANTHER" id="PTHR30040:SF2">
    <property type="entry name" value="FAD:PROTEIN FMN TRANSFERASE"/>
    <property type="match status" value="1"/>
</dbReference>
<dbReference type="PIRSF" id="PIRSF006268">
    <property type="entry name" value="ApbE"/>
    <property type="match status" value="1"/>
</dbReference>
<dbReference type="PANTHER" id="PTHR30040">
    <property type="entry name" value="THIAMINE BIOSYNTHESIS LIPOPROTEIN APBE"/>
    <property type="match status" value="1"/>
</dbReference>
<dbReference type="PROSITE" id="PS51257">
    <property type="entry name" value="PROKAR_LIPOPROTEIN"/>
    <property type="match status" value="1"/>
</dbReference>
<evidence type="ECO:0000256" key="1">
    <source>
        <dbReference type="ARBA" id="ARBA00001946"/>
    </source>
</evidence>
<keyword evidence="6 11" id="KW-0479">Metal-binding</keyword>
<evidence type="ECO:0000256" key="4">
    <source>
        <dbReference type="ARBA" id="ARBA00022630"/>
    </source>
</evidence>
<keyword evidence="5 11" id="KW-0808">Transferase</keyword>
<dbReference type="GO" id="GO:0016740">
    <property type="term" value="F:transferase activity"/>
    <property type="evidence" value="ECO:0007669"/>
    <property type="project" value="UniProtKB-KW"/>
</dbReference>
<keyword evidence="12" id="KW-0997">Cell inner membrane</keyword>
<dbReference type="Proteomes" id="UP001501166">
    <property type="component" value="Unassembled WGS sequence"/>
</dbReference>
<protein>
    <recommendedName>
        <fullName evidence="3 11">FAD:protein FMN transferase</fullName>
        <ecNumber evidence="2 11">2.7.1.180</ecNumber>
    </recommendedName>
    <alternativeName>
        <fullName evidence="9 11">Flavin transferase</fullName>
    </alternativeName>
</protein>
<evidence type="ECO:0000313" key="14">
    <source>
        <dbReference type="Proteomes" id="UP001501166"/>
    </source>
</evidence>
<keyword evidence="12" id="KW-0449">Lipoprotein</keyword>
<evidence type="ECO:0000313" key="13">
    <source>
        <dbReference type="EMBL" id="GAA0360872.1"/>
    </source>
</evidence>
<evidence type="ECO:0000256" key="8">
    <source>
        <dbReference type="ARBA" id="ARBA00022842"/>
    </source>
</evidence>
<name>A0ABN0XCZ5_9LACT</name>
<keyword evidence="4 11" id="KW-0285">Flavoprotein</keyword>
<gene>
    <name evidence="13" type="ORF">GCM10008932_11910</name>
</gene>
<evidence type="ECO:0000256" key="6">
    <source>
        <dbReference type="ARBA" id="ARBA00022723"/>
    </source>
</evidence>
<comment type="function">
    <text evidence="12">Flavin transferase that catalyzes the transfer of the FMN moiety of FAD and its covalent binding to the hydroxyl group of a threonine residue in a target flavoprotein.</text>
</comment>
<comment type="cofactor">
    <cofactor evidence="1 12">
        <name>Mg(2+)</name>
        <dbReference type="ChEBI" id="CHEBI:18420"/>
    </cofactor>
</comment>
<reference evidence="13 14" key="1">
    <citation type="journal article" date="2019" name="Int. J. Syst. Evol. Microbiol.">
        <title>The Global Catalogue of Microorganisms (GCM) 10K type strain sequencing project: providing services to taxonomists for standard genome sequencing and annotation.</title>
        <authorList>
            <consortium name="The Broad Institute Genomics Platform"/>
            <consortium name="The Broad Institute Genome Sequencing Center for Infectious Disease"/>
            <person name="Wu L."/>
            <person name="Ma J."/>
        </authorList>
    </citation>
    <scope>NUCLEOTIDE SEQUENCE [LARGE SCALE GENOMIC DNA]</scope>
    <source>
        <strain evidence="13 14">JCM 12662</strain>
    </source>
</reference>
<dbReference type="SUPFAM" id="SSF143631">
    <property type="entry name" value="ApbE-like"/>
    <property type="match status" value="1"/>
</dbReference>
<sequence>MKHPLKKALVFLLPLIALTLVACEEEDPRGLAEQPYERTEFLLGTVANIKVYNEGKEPAMDKAFERVADLDERFAMQNPDSEISEVNRQAGISPVEVTDEVFYVMEKALAYAEESNGSFDPTIGVVTSLWNIGQENAAVPEQEELDAALELVDYNLIELDEENQTIFLQEEGMILDLGAIAKGYITDEAARVLVEEGVNTAIVDLGGDIVVVGNSTRGVDQPWNVGIQNPYGGRGEILGLVPISDKAIVTSGIYERTFEEDGEHYHHLMDTETGFPIINNISGLSIIADNATDADALANIAFSLGVEDGLDYINNLDGVDVIYITNDSKVYASDNIVEDVNISDDDFEKVD</sequence>
<evidence type="ECO:0000256" key="9">
    <source>
        <dbReference type="ARBA" id="ARBA00031306"/>
    </source>
</evidence>
<comment type="caution">
    <text evidence="13">The sequence shown here is derived from an EMBL/GenBank/DDBJ whole genome shotgun (WGS) entry which is preliminary data.</text>
</comment>
<dbReference type="Pfam" id="PF02424">
    <property type="entry name" value="ApbE"/>
    <property type="match status" value="1"/>
</dbReference>
<evidence type="ECO:0000256" key="12">
    <source>
        <dbReference type="RuleBase" id="RU363002"/>
    </source>
</evidence>
<keyword evidence="14" id="KW-1185">Reference proteome</keyword>
<dbReference type="EMBL" id="BAAACW010000068">
    <property type="protein sequence ID" value="GAA0360872.1"/>
    <property type="molecule type" value="Genomic_DNA"/>
</dbReference>
<dbReference type="RefSeq" id="WP_343754718.1">
    <property type="nucleotide sequence ID" value="NZ_BAAACW010000068.1"/>
</dbReference>
<comment type="subcellular location">
    <subcellularLocation>
        <location evidence="12">Cell inner membrane</location>
        <topology evidence="12">Lipid-anchor</topology>
        <orientation evidence="12">Periplasmic side</orientation>
    </subcellularLocation>
</comment>
<keyword evidence="12" id="KW-0472">Membrane</keyword>
<organism evidence="13 14">
    <name type="scientific">Alkalibacterium iburiense</name>
    <dbReference type="NCBI Taxonomy" id="290589"/>
    <lineage>
        <taxon>Bacteria</taxon>
        <taxon>Bacillati</taxon>
        <taxon>Bacillota</taxon>
        <taxon>Bacilli</taxon>
        <taxon>Lactobacillales</taxon>
        <taxon>Carnobacteriaceae</taxon>
        <taxon>Alkalibacterium</taxon>
    </lineage>
</organism>
<feature type="chain" id="PRO_5045004712" description="FAD:protein FMN transferase" evidence="12">
    <location>
        <begin position="23"/>
        <end position="351"/>
    </location>
</feature>
<evidence type="ECO:0000256" key="2">
    <source>
        <dbReference type="ARBA" id="ARBA00011955"/>
    </source>
</evidence>
<dbReference type="EC" id="2.7.1.180" evidence="2 11"/>
<evidence type="ECO:0000256" key="7">
    <source>
        <dbReference type="ARBA" id="ARBA00022827"/>
    </source>
</evidence>
<keyword evidence="8 11" id="KW-0460">Magnesium</keyword>
<evidence type="ECO:0000256" key="3">
    <source>
        <dbReference type="ARBA" id="ARBA00016337"/>
    </source>
</evidence>
<evidence type="ECO:0000256" key="10">
    <source>
        <dbReference type="ARBA" id="ARBA00048540"/>
    </source>
</evidence>
<dbReference type="InterPro" id="IPR003374">
    <property type="entry name" value="ApbE-like_sf"/>
</dbReference>
<comment type="catalytic activity">
    <reaction evidence="10 11 12">
        <text>L-threonyl-[protein] + FAD = FMN-L-threonyl-[protein] + AMP + H(+)</text>
        <dbReference type="Rhea" id="RHEA:36847"/>
        <dbReference type="Rhea" id="RHEA-COMP:11060"/>
        <dbReference type="Rhea" id="RHEA-COMP:11061"/>
        <dbReference type="ChEBI" id="CHEBI:15378"/>
        <dbReference type="ChEBI" id="CHEBI:30013"/>
        <dbReference type="ChEBI" id="CHEBI:57692"/>
        <dbReference type="ChEBI" id="CHEBI:74257"/>
        <dbReference type="ChEBI" id="CHEBI:456215"/>
        <dbReference type="EC" id="2.7.1.180"/>
    </reaction>
</comment>
<dbReference type="InterPro" id="IPR024932">
    <property type="entry name" value="ApbE"/>
</dbReference>
<dbReference type="Gene3D" id="3.10.520.10">
    <property type="entry name" value="ApbE-like domains"/>
    <property type="match status" value="1"/>
</dbReference>
<evidence type="ECO:0000256" key="5">
    <source>
        <dbReference type="ARBA" id="ARBA00022679"/>
    </source>
</evidence>
<evidence type="ECO:0000256" key="11">
    <source>
        <dbReference type="PIRNR" id="PIRNR006268"/>
    </source>
</evidence>
<keyword evidence="12" id="KW-0732">Signal</keyword>
<keyword evidence="7 11" id="KW-0274">FAD</keyword>
<feature type="signal peptide" evidence="12">
    <location>
        <begin position="1"/>
        <end position="22"/>
    </location>
</feature>
<comment type="similarity">
    <text evidence="11 12">Belongs to the ApbE family.</text>
</comment>
<keyword evidence="12" id="KW-1003">Cell membrane</keyword>